<dbReference type="Gene3D" id="3.40.50.2300">
    <property type="match status" value="1"/>
</dbReference>
<dbReference type="SUPFAM" id="SSF52788">
    <property type="entry name" value="Phosphotyrosine protein phosphatases I"/>
    <property type="match status" value="1"/>
</dbReference>
<dbReference type="EMBL" id="JBHSFU010000007">
    <property type="protein sequence ID" value="MFC4559264.1"/>
    <property type="molecule type" value="Genomic_DNA"/>
</dbReference>
<evidence type="ECO:0000259" key="1">
    <source>
        <dbReference type="SMART" id="SM00226"/>
    </source>
</evidence>
<accession>A0ABV9DN59</accession>
<gene>
    <name evidence="2" type="ORF">ACFO3D_13780</name>
</gene>
<evidence type="ECO:0000313" key="2">
    <source>
        <dbReference type="EMBL" id="MFC4559264.1"/>
    </source>
</evidence>
<evidence type="ECO:0000313" key="3">
    <source>
        <dbReference type="Proteomes" id="UP001595989"/>
    </source>
</evidence>
<dbReference type="InterPro" id="IPR023485">
    <property type="entry name" value="Ptyr_pPase"/>
</dbReference>
<proteinExistence type="predicted"/>
<keyword evidence="3" id="KW-1185">Reference proteome</keyword>
<reference evidence="3" key="1">
    <citation type="journal article" date="2019" name="Int. J. Syst. Evol. Microbiol.">
        <title>The Global Catalogue of Microorganisms (GCM) 10K type strain sequencing project: providing services to taxonomists for standard genome sequencing and annotation.</title>
        <authorList>
            <consortium name="The Broad Institute Genomics Platform"/>
            <consortium name="The Broad Institute Genome Sequencing Center for Infectious Disease"/>
            <person name="Wu L."/>
            <person name="Ma J."/>
        </authorList>
    </citation>
    <scope>NUCLEOTIDE SEQUENCE [LARGE SCALE GENOMIC DNA]</scope>
    <source>
        <strain evidence="3">CGMCC 4.7426</strain>
    </source>
</reference>
<feature type="domain" description="Phosphotyrosine protein phosphatase I" evidence="1">
    <location>
        <begin position="1"/>
        <end position="152"/>
    </location>
</feature>
<dbReference type="Proteomes" id="UP001595989">
    <property type="component" value="Unassembled WGS sequence"/>
</dbReference>
<sequence length="158" mass="18469">MKLLFLCTDNFTRSVTAELCAKHYISKNNMDNMEVDSAGFRAESDLSIYSDIHFDRMKELGVDTSSYKRTAFKEEYIPQYDFLIGMGKEHKDYILSTYGRKIHTFNEIYENRDTSIVIPPPDQDGKYLNEIKNMVDYIYDAIPVLITNLLNKEEVLHE</sequence>
<dbReference type="Pfam" id="PF01451">
    <property type="entry name" value="LMWPc"/>
    <property type="match status" value="1"/>
</dbReference>
<dbReference type="RefSeq" id="WP_390297051.1">
    <property type="nucleotide sequence ID" value="NZ_JBHSFU010000007.1"/>
</dbReference>
<dbReference type="InterPro" id="IPR036196">
    <property type="entry name" value="Ptyr_pPase_sf"/>
</dbReference>
<protein>
    <recommendedName>
        <fullName evidence="1">Phosphotyrosine protein phosphatase I domain-containing protein</fullName>
    </recommendedName>
</protein>
<name>A0ABV9DN59_9BACI</name>
<organism evidence="2 3">
    <name type="scientific">Virgibacillus kekensis</name>
    <dbReference type="NCBI Taxonomy" id="202261"/>
    <lineage>
        <taxon>Bacteria</taxon>
        <taxon>Bacillati</taxon>
        <taxon>Bacillota</taxon>
        <taxon>Bacilli</taxon>
        <taxon>Bacillales</taxon>
        <taxon>Bacillaceae</taxon>
        <taxon>Virgibacillus</taxon>
    </lineage>
</organism>
<comment type="caution">
    <text evidence="2">The sequence shown here is derived from an EMBL/GenBank/DDBJ whole genome shotgun (WGS) entry which is preliminary data.</text>
</comment>
<dbReference type="SMART" id="SM00226">
    <property type="entry name" value="LMWPc"/>
    <property type="match status" value="1"/>
</dbReference>